<dbReference type="RefSeq" id="WP_133617833.1">
    <property type="nucleotide sequence ID" value="NZ_SNYA01000009.1"/>
</dbReference>
<accession>A0A4R6RRV0</accession>
<dbReference type="Proteomes" id="UP000295601">
    <property type="component" value="Unassembled WGS sequence"/>
</dbReference>
<reference evidence="2 3" key="1">
    <citation type="submission" date="2019-03" db="EMBL/GenBank/DDBJ databases">
        <title>Genomic analyses of the natural microbiome of Caenorhabditis elegans.</title>
        <authorList>
            <person name="Samuel B."/>
        </authorList>
    </citation>
    <scope>NUCLEOTIDE SEQUENCE [LARGE SCALE GENOMIC DNA]</scope>
    <source>
        <strain evidence="2 3">JUb18</strain>
    </source>
</reference>
<feature type="signal peptide" evidence="1">
    <location>
        <begin position="1"/>
        <end position="30"/>
    </location>
</feature>
<proteinExistence type="predicted"/>
<feature type="chain" id="PRO_5039560756" evidence="1">
    <location>
        <begin position="31"/>
        <end position="116"/>
    </location>
</feature>
<dbReference type="PROSITE" id="PS51257">
    <property type="entry name" value="PROKAR_LIPOPROTEIN"/>
    <property type="match status" value="1"/>
</dbReference>
<organism evidence="2 3">
    <name type="scientific">Leucobacter luti</name>
    <dbReference type="NCBI Taxonomy" id="340320"/>
    <lineage>
        <taxon>Bacteria</taxon>
        <taxon>Bacillati</taxon>
        <taxon>Actinomycetota</taxon>
        <taxon>Actinomycetes</taxon>
        <taxon>Micrococcales</taxon>
        <taxon>Microbacteriaceae</taxon>
        <taxon>Leucobacter</taxon>
    </lineage>
</organism>
<protein>
    <submittedName>
        <fullName evidence="2">Uncharacterized protein</fullName>
    </submittedName>
</protein>
<comment type="caution">
    <text evidence="2">The sequence shown here is derived from an EMBL/GenBank/DDBJ whole genome shotgun (WGS) entry which is preliminary data.</text>
</comment>
<keyword evidence="3" id="KW-1185">Reference proteome</keyword>
<evidence type="ECO:0000313" key="2">
    <source>
        <dbReference type="EMBL" id="TDP89589.1"/>
    </source>
</evidence>
<evidence type="ECO:0000256" key="1">
    <source>
        <dbReference type="SAM" id="SignalP"/>
    </source>
</evidence>
<sequence length="116" mass="12690">MNRTQFWEAAVLSATILGVTLSACTAFSMAGEELARTFGGTESLFRTYEKTVLERAQADISAAVFTGEEVELFRLDIPNDTKTRVTGEDDVARYALAYRSSLTIHGTEVLSDTEGK</sequence>
<evidence type="ECO:0000313" key="3">
    <source>
        <dbReference type="Proteomes" id="UP000295601"/>
    </source>
</evidence>
<dbReference type="EMBL" id="SNYA01000009">
    <property type="protein sequence ID" value="TDP89589.1"/>
    <property type="molecule type" value="Genomic_DNA"/>
</dbReference>
<gene>
    <name evidence="2" type="ORF">EDF62_3342</name>
</gene>
<dbReference type="AlphaFoldDB" id="A0A4R6RRV0"/>
<keyword evidence="1" id="KW-0732">Signal</keyword>
<name>A0A4R6RRV0_9MICO</name>